<keyword evidence="2" id="KW-1185">Reference proteome</keyword>
<dbReference type="Proteomes" id="UP000245207">
    <property type="component" value="Unassembled WGS sequence"/>
</dbReference>
<reference evidence="1 2" key="1">
    <citation type="journal article" date="2018" name="Mol. Plant">
        <title>The genome of Artemisia annua provides insight into the evolution of Asteraceae family and artemisinin biosynthesis.</title>
        <authorList>
            <person name="Shen Q."/>
            <person name="Zhang L."/>
            <person name="Liao Z."/>
            <person name="Wang S."/>
            <person name="Yan T."/>
            <person name="Shi P."/>
            <person name="Liu M."/>
            <person name="Fu X."/>
            <person name="Pan Q."/>
            <person name="Wang Y."/>
            <person name="Lv Z."/>
            <person name="Lu X."/>
            <person name="Zhang F."/>
            <person name="Jiang W."/>
            <person name="Ma Y."/>
            <person name="Chen M."/>
            <person name="Hao X."/>
            <person name="Li L."/>
            <person name="Tang Y."/>
            <person name="Lv G."/>
            <person name="Zhou Y."/>
            <person name="Sun X."/>
            <person name="Brodelius P.E."/>
            <person name="Rose J.K.C."/>
            <person name="Tang K."/>
        </authorList>
    </citation>
    <scope>NUCLEOTIDE SEQUENCE [LARGE SCALE GENOMIC DNA]</scope>
    <source>
        <strain evidence="2">cv. Huhao1</strain>
        <tissue evidence="1">Leaf</tissue>
    </source>
</reference>
<evidence type="ECO:0008006" key="3">
    <source>
        <dbReference type="Google" id="ProtNLM"/>
    </source>
</evidence>
<proteinExistence type="predicted"/>
<gene>
    <name evidence="1" type="ORF">CTI12_AA550170</name>
</gene>
<protein>
    <recommendedName>
        <fullName evidence="3">PB1 domain-containing protein</fullName>
    </recommendedName>
</protein>
<evidence type="ECO:0000313" key="1">
    <source>
        <dbReference type="EMBL" id="PWA41864.1"/>
    </source>
</evidence>
<dbReference type="EMBL" id="PKPP01012784">
    <property type="protein sequence ID" value="PWA41864.1"/>
    <property type="molecule type" value="Genomic_DNA"/>
</dbReference>
<comment type="caution">
    <text evidence="1">The sequence shown here is derived from an EMBL/GenBank/DDBJ whole genome shotgun (WGS) entry which is preliminary data.</text>
</comment>
<sequence length="191" mass="21838">MAVYLNMLSPSMMNGVRSKSYSRCIVTPCTSLGLPFQTNGKENELWIIETHEAHVYKVETNVKDEYVVKIMRPVVVCEGSNHAVLLPRNITYTQLVEYVKKKFKIDDSYDICFSYKISSKTFGVIDDDDVDFFANEVWKSKPRLPNLFIEKTVQELKADPSSSKSLDFDLNLSIFPGDFEVDMPNPTKEEA</sequence>
<accession>A0A2U1KYT5</accession>
<organism evidence="1 2">
    <name type="scientific">Artemisia annua</name>
    <name type="common">Sweet wormwood</name>
    <dbReference type="NCBI Taxonomy" id="35608"/>
    <lineage>
        <taxon>Eukaryota</taxon>
        <taxon>Viridiplantae</taxon>
        <taxon>Streptophyta</taxon>
        <taxon>Embryophyta</taxon>
        <taxon>Tracheophyta</taxon>
        <taxon>Spermatophyta</taxon>
        <taxon>Magnoliopsida</taxon>
        <taxon>eudicotyledons</taxon>
        <taxon>Gunneridae</taxon>
        <taxon>Pentapetalae</taxon>
        <taxon>asterids</taxon>
        <taxon>campanulids</taxon>
        <taxon>Asterales</taxon>
        <taxon>Asteraceae</taxon>
        <taxon>Asteroideae</taxon>
        <taxon>Anthemideae</taxon>
        <taxon>Artemisiinae</taxon>
        <taxon>Artemisia</taxon>
    </lineage>
</organism>
<dbReference type="AlphaFoldDB" id="A0A2U1KYT5"/>
<name>A0A2U1KYT5_ARTAN</name>
<evidence type="ECO:0000313" key="2">
    <source>
        <dbReference type="Proteomes" id="UP000245207"/>
    </source>
</evidence>